<protein>
    <submittedName>
        <fullName evidence="2">Alpha/beta hydrolase</fullName>
    </submittedName>
</protein>
<reference evidence="2" key="3">
    <citation type="submission" date="2023-12" db="EMBL/GenBank/DDBJ databases">
        <authorList>
            <person name="Sun Q."/>
            <person name="Inoue M."/>
        </authorList>
    </citation>
    <scope>NUCLEOTIDE SEQUENCE</scope>
    <source>
        <strain evidence="2">JCM 10667</strain>
    </source>
</reference>
<reference evidence="3 4" key="2">
    <citation type="submission" date="2020-08" db="EMBL/GenBank/DDBJ databases">
        <title>Sequencing the genomes of 1000 actinobacteria strains.</title>
        <authorList>
            <person name="Klenk H.-P."/>
        </authorList>
    </citation>
    <scope>NUCLEOTIDE SEQUENCE [LARGE SCALE GENOMIC DNA]</scope>
    <source>
        <strain evidence="3 4">DSM 44772</strain>
    </source>
</reference>
<evidence type="ECO:0000313" key="5">
    <source>
        <dbReference type="Proteomes" id="UP001501427"/>
    </source>
</evidence>
<reference evidence="2 5" key="1">
    <citation type="journal article" date="2019" name="Int. J. Syst. Evol. Microbiol.">
        <title>The Global Catalogue of Microorganisms (GCM) 10K type strain sequencing project: providing services to taxonomists for standard genome sequencing and annotation.</title>
        <authorList>
            <consortium name="The Broad Institute Genomics Platform"/>
            <consortium name="The Broad Institute Genome Sequencing Center for Infectious Disease"/>
            <person name="Wu L."/>
            <person name="Ma J."/>
        </authorList>
    </citation>
    <scope>NUCLEOTIDE SEQUENCE [LARGE SCALE GENOMIC DNA]</scope>
    <source>
        <strain evidence="2 5">JCM 10667</strain>
    </source>
</reference>
<dbReference type="EMBL" id="JACHMV010000001">
    <property type="protein sequence ID" value="MBB4774219.1"/>
    <property type="molecule type" value="Genomic_DNA"/>
</dbReference>
<feature type="compositionally biased region" description="Low complexity" evidence="1">
    <location>
        <begin position="8"/>
        <end position="17"/>
    </location>
</feature>
<dbReference type="Proteomes" id="UP001501427">
    <property type="component" value="Unassembled WGS sequence"/>
</dbReference>
<evidence type="ECO:0000313" key="2">
    <source>
        <dbReference type="EMBL" id="GAA0559100.1"/>
    </source>
</evidence>
<dbReference type="AlphaFoldDB" id="A0A7W7IBV9"/>
<proteinExistence type="predicted"/>
<keyword evidence="5" id="KW-1185">Reference proteome</keyword>
<dbReference type="GO" id="GO:0016787">
    <property type="term" value="F:hydrolase activity"/>
    <property type="evidence" value="ECO:0007669"/>
    <property type="project" value="UniProtKB-KW"/>
</dbReference>
<sequence>MITRTFVSRPSAGAPRAGAGGHPCQGLYHVREGDRPKVAMIATHYQIDFAEHYLADLMAERGIGFLGWNTRFRGYEWNFRLDQALVDIGVGVRWLREEAGVDSVILLGNSGGGSLMAAYQAQAVDPTLQPPIDHAPVPGVDELPPADGYLSLAAHLGRPDVLTAWMDAAVVDEFDPVATDPSLDLFNPENGPPYSAEFIERYRQAQVDRNHRITAWAKAELARLTEAGYYDRHFTVARTWADPRMVDPSLEPTDRKPNSCYRGPVEAANRGDRGIAGETTVRNWLNMWSLSESPCRGEGNLTKITIPALVINPTADTGVFPSDADRIAAALAAEDKTRHDHAGDHYFLEPAGARDAVADTISDWVGTRFGSGSTR</sequence>
<dbReference type="Gene3D" id="3.40.50.1820">
    <property type="entry name" value="alpha/beta hydrolase"/>
    <property type="match status" value="1"/>
</dbReference>
<dbReference type="SUPFAM" id="SSF53474">
    <property type="entry name" value="alpha/beta-Hydrolases"/>
    <property type="match status" value="1"/>
</dbReference>
<feature type="region of interest" description="Disordered" evidence="1">
    <location>
        <begin position="1"/>
        <end position="21"/>
    </location>
</feature>
<keyword evidence="2" id="KW-0378">Hydrolase</keyword>
<accession>A0A7W7IBV9</accession>
<gene>
    <name evidence="3" type="ORF">F4557_002637</name>
    <name evidence="2" type="ORF">GCM10009546_21470</name>
</gene>
<dbReference type="RefSeq" id="WP_184882766.1">
    <property type="nucleotide sequence ID" value="NZ_BAAAHD010000020.1"/>
</dbReference>
<name>A0A7W7IBV9_9ACTN</name>
<evidence type="ECO:0000313" key="4">
    <source>
        <dbReference type="Proteomes" id="UP000549343"/>
    </source>
</evidence>
<organism evidence="3 4">
    <name type="scientific">Actinomadura livida</name>
    <dbReference type="NCBI Taxonomy" id="79909"/>
    <lineage>
        <taxon>Bacteria</taxon>
        <taxon>Bacillati</taxon>
        <taxon>Actinomycetota</taxon>
        <taxon>Actinomycetes</taxon>
        <taxon>Streptosporangiales</taxon>
        <taxon>Thermomonosporaceae</taxon>
        <taxon>Actinomadura</taxon>
    </lineage>
</organism>
<comment type="caution">
    <text evidence="3">The sequence shown here is derived from an EMBL/GenBank/DDBJ whole genome shotgun (WGS) entry which is preliminary data.</text>
</comment>
<dbReference type="InterPro" id="IPR029058">
    <property type="entry name" value="AB_hydrolase_fold"/>
</dbReference>
<evidence type="ECO:0000256" key="1">
    <source>
        <dbReference type="SAM" id="MobiDB-lite"/>
    </source>
</evidence>
<dbReference type="EMBL" id="BAAAHD010000020">
    <property type="protein sequence ID" value="GAA0559100.1"/>
    <property type="molecule type" value="Genomic_DNA"/>
</dbReference>
<evidence type="ECO:0000313" key="3">
    <source>
        <dbReference type="EMBL" id="MBB4774219.1"/>
    </source>
</evidence>
<dbReference type="Proteomes" id="UP000549343">
    <property type="component" value="Unassembled WGS sequence"/>
</dbReference>